<protein>
    <recommendedName>
        <fullName evidence="3">ACT domain-containing protein</fullName>
    </recommendedName>
</protein>
<proteinExistence type="predicted"/>
<dbReference type="RefSeq" id="WP_089345537.1">
    <property type="nucleotide sequence ID" value="NZ_CP067130.1"/>
</dbReference>
<dbReference type="AlphaFoldDB" id="A0A239Q2N8"/>
<accession>A0A239Q2N8</accession>
<name>A0A239Q2N8_9RHOB</name>
<organism evidence="1 2">
    <name type="scientific">Paracoccus seriniphilus</name>
    <dbReference type="NCBI Taxonomy" id="184748"/>
    <lineage>
        <taxon>Bacteria</taxon>
        <taxon>Pseudomonadati</taxon>
        <taxon>Pseudomonadota</taxon>
        <taxon>Alphaproteobacteria</taxon>
        <taxon>Rhodobacterales</taxon>
        <taxon>Paracoccaceae</taxon>
        <taxon>Paracoccus</taxon>
    </lineage>
</organism>
<dbReference type="EMBL" id="FZQB01000016">
    <property type="protein sequence ID" value="SNT76217.1"/>
    <property type="molecule type" value="Genomic_DNA"/>
</dbReference>
<evidence type="ECO:0000313" key="1">
    <source>
        <dbReference type="EMBL" id="SNT76217.1"/>
    </source>
</evidence>
<evidence type="ECO:0008006" key="3">
    <source>
        <dbReference type="Google" id="ProtNLM"/>
    </source>
</evidence>
<evidence type="ECO:0000313" key="2">
    <source>
        <dbReference type="Proteomes" id="UP000198307"/>
    </source>
</evidence>
<sequence>MRGSIRCSDPLTMMCRVVDVARRMDLGFTRLEFQQQGNQGYALDFTLDDDNAQRVNTFVQRVGLYIDLAEETVDV</sequence>
<keyword evidence="2" id="KW-1185">Reference proteome</keyword>
<dbReference type="Proteomes" id="UP000198307">
    <property type="component" value="Unassembled WGS sequence"/>
</dbReference>
<gene>
    <name evidence="1" type="ORF">SAMN05444959_11682</name>
</gene>
<reference evidence="1 2" key="1">
    <citation type="submission" date="2017-07" db="EMBL/GenBank/DDBJ databases">
        <authorList>
            <person name="Sun Z.S."/>
            <person name="Albrecht U."/>
            <person name="Echele G."/>
            <person name="Lee C.C."/>
        </authorList>
    </citation>
    <scope>NUCLEOTIDE SEQUENCE [LARGE SCALE GENOMIC DNA]</scope>
    <source>
        <strain evidence="1 2">DSM 14827</strain>
    </source>
</reference>
<dbReference type="OrthoDB" id="7869474at2"/>